<name>A0ABR1W3N2_9PEZI</name>
<dbReference type="Pfam" id="PF06985">
    <property type="entry name" value="HET"/>
    <property type="match status" value="1"/>
</dbReference>
<keyword evidence="3" id="KW-1185">Reference proteome</keyword>
<proteinExistence type="predicted"/>
<evidence type="ECO:0000259" key="1">
    <source>
        <dbReference type="Pfam" id="PF06985"/>
    </source>
</evidence>
<feature type="domain" description="Heterokaryon incompatibility" evidence="1">
    <location>
        <begin position="44"/>
        <end position="218"/>
    </location>
</feature>
<evidence type="ECO:0000313" key="3">
    <source>
        <dbReference type="Proteomes" id="UP001446871"/>
    </source>
</evidence>
<dbReference type="Pfam" id="PF26639">
    <property type="entry name" value="Het-6_barrel"/>
    <property type="match status" value="1"/>
</dbReference>
<protein>
    <submittedName>
        <fullName evidence="2">Heterokaryon incompatibility protein-domain-containing protein</fullName>
    </submittedName>
</protein>
<dbReference type="PANTHER" id="PTHR24148">
    <property type="entry name" value="ANKYRIN REPEAT DOMAIN-CONTAINING PROTEIN 39 HOMOLOG-RELATED"/>
    <property type="match status" value="1"/>
</dbReference>
<reference evidence="2 3" key="1">
    <citation type="submission" date="2023-01" db="EMBL/GenBank/DDBJ databases">
        <title>Analysis of 21 Apiospora genomes using comparative genomics revels a genus with tremendous synthesis potential of carbohydrate active enzymes and secondary metabolites.</title>
        <authorList>
            <person name="Sorensen T."/>
        </authorList>
    </citation>
    <scope>NUCLEOTIDE SEQUENCE [LARGE SCALE GENOMIC DNA]</scope>
    <source>
        <strain evidence="2 3">CBS 83171</strain>
    </source>
</reference>
<organism evidence="2 3">
    <name type="scientific">Apiospora saccharicola</name>
    <dbReference type="NCBI Taxonomy" id="335842"/>
    <lineage>
        <taxon>Eukaryota</taxon>
        <taxon>Fungi</taxon>
        <taxon>Dikarya</taxon>
        <taxon>Ascomycota</taxon>
        <taxon>Pezizomycotina</taxon>
        <taxon>Sordariomycetes</taxon>
        <taxon>Xylariomycetidae</taxon>
        <taxon>Amphisphaeriales</taxon>
        <taxon>Apiosporaceae</taxon>
        <taxon>Apiospora</taxon>
    </lineage>
</organism>
<comment type="caution">
    <text evidence="2">The sequence shown here is derived from an EMBL/GenBank/DDBJ whole genome shotgun (WGS) entry which is preliminary data.</text>
</comment>
<dbReference type="InterPro" id="IPR010730">
    <property type="entry name" value="HET"/>
</dbReference>
<gene>
    <name evidence="2" type="ORF">PG996_004270</name>
</gene>
<evidence type="ECO:0000313" key="2">
    <source>
        <dbReference type="EMBL" id="KAK8078100.1"/>
    </source>
</evidence>
<sequence>MYTTLDPDKEEIRLLRVEPSVEHNAQVSCEIAIAQLQDQSSPDYAALSYVWGDATDTEEIFVNGQSFQATKSLASALRQFRSSYITAMVDSGPSLIWADAVCINQQNLTERGQQVAMMGSIYAKASFVISWLGPSDDSTESGFKLIKACAAHVEDTRKHKGEYPESDVAMDASDLAFLSERSEFHEQTHARYARNKAWNAIDDLNENVYWTRIWIIQEVVLARQPDLNILYCGGHSVTFQQLSDFNLFAERLQEQKPLKPPFFDQRVWDWVIKDSRLTSPFIQQTKALRDSRVRGDYRFVMLISTICRSTDPRDVVFGLSGILGNEIAPNYTMEAADVFRECVAAILRQKKCKHLFHNAGLLREGRDISEFPSWVPRFHTLKEDANYHIGAPDVVVAPWLDELCPEGPVILDRRTMRFSGVRLDRCTRVLRHAGSSQAEYPETLRRFWWLCLRFVEEYGGEYPRYGRRCLEDLLHALGKGKDTRGQPLRITPSVHCIAAHAFRFLLRIGEPEDDGDEGDAAGQKWSHSRYANLEEARTALDDAFVGPEAPDVSTLGSTLSERENEDCFNAMNALIQTVFNWINWPLFRTAKGHMGLAPPAIAEGDLVCLLEGFSIPCLLRRHDQDHYVLVGSCYVTGYSKGEPLESLRKGDLSLEPFYLR</sequence>
<dbReference type="InterPro" id="IPR052895">
    <property type="entry name" value="HetReg/Transcr_Mod"/>
</dbReference>
<accession>A0ABR1W3N2</accession>
<dbReference type="Proteomes" id="UP001446871">
    <property type="component" value="Unassembled WGS sequence"/>
</dbReference>
<dbReference type="EMBL" id="JAQQWM010000002">
    <property type="protein sequence ID" value="KAK8078100.1"/>
    <property type="molecule type" value="Genomic_DNA"/>
</dbReference>
<dbReference type="PANTHER" id="PTHR24148:SF82">
    <property type="entry name" value="HETEROKARYON INCOMPATIBILITY DOMAIN-CONTAINING PROTEIN"/>
    <property type="match status" value="1"/>
</dbReference>